<protein>
    <recommendedName>
        <fullName evidence="9">Peptidase S54 rhomboid domain-containing protein</fullName>
    </recommendedName>
</protein>
<feature type="transmembrane region" description="Helical" evidence="8">
    <location>
        <begin position="333"/>
        <end position="352"/>
    </location>
</feature>
<sequence>MSGLLCSEARQTLMRTAARRTLPTVSTPALSIQTRLRWINFSSQSIARGKLHSITSYKPQQKRLLVPHGGAIRTLFSHKILRDYEELPREYKDQVGLQFRSKDLEEAATDLLFHKQLTAPAANHLLRVLHGRRVAGTLDDPQYAIHTAQFTHKQRATALAYLRKTVPIEEIRNAGLRAEDELEQIEKDSIKAAEKSKTGETGAAQDQAEAFKIDPLYGASSFDQIRARNQAKQKAREDALEEERKAKLAEEEAAQAGPLATREEYARSIRNPKIVKYYEEAQSEITEPPQMSRLQRIAPSAALVALAVSLLAGIALVYEEPAAKYRLFPDIPTSWATVATLIAANAVVYIGWRIPPLWKLFNKHMLVVVATIRPTTMFTAMFSHQRISHLFINMVPLWFVGTNLHDEIGRANFLALYLSCGAMGFLGSLVTYTLRGWLNVTALGASGATLGLCSAYFWEHRMDGFKILGLPQDGVHGIVFLALIFALQLTAFGRTAKLKVDVASHLSGMAAGIAGMELISRSDAMIGKRKDGKNIIEVKLDVPLKTEADEKEESAKWWKFW</sequence>
<evidence type="ECO:0000256" key="2">
    <source>
        <dbReference type="ARBA" id="ARBA00009045"/>
    </source>
</evidence>
<dbReference type="OrthoDB" id="10260614at2759"/>
<dbReference type="GO" id="GO:0016020">
    <property type="term" value="C:membrane"/>
    <property type="evidence" value="ECO:0007669"/>
    <property type="project" value="UniProtKB-SubCell"/>
</dbReference>
<comment type="subcellular location">
    <subcellularLocation>
        <location evidence="1">Membrane</location>
        <topology evidence="1">Multi-pass membrane protein</topology>
    </subcellularLocation>
</comment>
<reference evidence="10 11" key="1">
    <citation type="journal article" date="2015" name="Genome Announc.">
        <title>Draft Genome Sequence and Gene Annotation of the Entomopathogenic Fungus Verticillium hemipterigenum.</title>
        <authorList>
            <person name="Horn F."/>
            <person name="Habel A."/>
            <person name="Scharf D.H."/>
            <person name="Dworschak J."/>
            <person name="Brakhage A.A."/>
            <person name="Guthke R."/>
            <person name="Hertweck C."/>
            <person name="Linde J."/>
        </authorList>
    </citation>
    <scope>NUCLEOTIDE SEQUENCE [LARGE SCALE GENOMIC DNA]</scope>
</reference>
<dbReference type="Proteomes" id="UP000039046">
    <property type="component" value="Unassembled WGS sequence"/>
</dbReference>
<dbReference type="Pfam" id="PF01694">
    <property type="entry name" value="Rhomboid"/>
    <property type="match status" value="1"/>
</dbReference>
<feature type="coiled-coil region" evidence="7">
    <location>
        <begin position="222"/>
        <end position="252"/>
    </location>
</feature>
<dbReference type="Gene3D" id="1.20.1540.10">
    <property type="entry name" value="Rhomboid-like"/>
    <property type="match status" value="1"/>
</dbReference>
<feature type="transmembrane region" description="Helical" evidence="8">
    <location>
        <begin position="411"/>
        <end position="430"/>
    </location>
</feature>
<feature type="transmembrane region" description="Helical" evidence="8">
    <location>
        <begin position="436"/>
        <end position="458"/>
    </location>
</feature>
<keyword evidence="6 8" id="KW-0472">Membrane</keyword>
<keyword evidence="4" id="KW-0378">Hydrolase</keyword>
<proteinExistence type="inferred from homology"/>
<evidence type="ECO:0000256" key="8">
    <source>
        <dbReference type="SAM" id="Phobius"/>
    </source>
</evidence>
<dbReference type="InterPro" id="IPR050925">
    <property type="entry name" value="Rhomboid_protease_S54"/>
</dbReference>
<evidence type="ECO:0000256" key="6">
    <source>
        <dbReference type="ARBA" id="ARBA00023136"/>
    </source>
</evidence>
<feature type="transmembrane region" description="Helical" evidence="8">
    <location>
        <begin position="478"/>
        <end position="496"/>
    </location>
</feature>
<accession>A0A0A1T0A7</accession>
<feature type="transmembrane region" description="Helical" evidence="8">
    <location>
        <begin position="297"/>
        <end position="318"/>
    </location>
</feature>
<feature type="domain" description="Peptidase S54 rhomboid" evidence="9">
    <location>
        <begin position="376"/>
        <end position="514"/>
    </location>
</feature>
<dbReference type="PANTHER" id="PTHR43731">
    <property type="entry name" value="RHOMBOID PROTEASE"/>
    <property type="match status" value="1"/>
</dbReference>
<evidence type="ECO:0000259" key="9">
    <source>
        <dbReference type="Pfam" id="PF01694"/>
    </source>
</evidence>
<dbReference type="PANTHER" id="PTHR43731:SF14">
    <property type="entry name" value="PRESENILIN-ASSOCIATED RHOMBOID-LIKE PROTEIN, MITOCHONDRIAL"/>
    <property type="match status" value="1"/>
</dbReference>
<dbReference type="InterPro" id="IPR035952">
    <property type="entry name" value="Rhomboid-like_sf"/>
</dbReference>
<comment type="similarity">
    <text evidence="2">Belongs to the peptidase S54 family.</text>
</comment>
<gene>
    <name evidence="10" type="ORF">VHEMI06337</name>
</gene>
<dbReference type="GO" id="GO:0004252">
    <property type="term" value="F:serine-type endopeptidase activity"/>
    <property type="evidence" value="ECO:0007669"/>
    <property type="project" value="InterPro"/>
</dbReference>
<dbReference type="STRING" id="1531966.A0A0A1T0A7"/>
<dbReference type="AlphaFoldDB" id="A0A0A1T0A7"/>
<evidence type="ECO:0000256" key="7">
    <source>
        <dbReference type="SAM" id="Coils"/>
    </source>
</evidence>
<evidence type="ECO:0000313" key="11">
    <source>
        <dbReference type="Proteomes" id="UP000039046"/>
    </source>
</evidence>
<keyword evidence="11" id="KW-1185">Reference proteome</keyword>
<dbReference type="GO" id="GO:0006465">
    <property type="term" value="P:signal peptide processing"/>
    <property type="evidence" value="ECO:0007669"/>
    <property type="project" value="TreeGrafter"/>
</dbReference>
<name>A0A0A1T0A7_9HYPO</name>
<evidence type="ECO:0000256" key="4">
    <source>
        <dbReference type="ARBA" id="ARBA00022801"/>
    </source>
</evidence>
<dbReference type="SUPFAM" id="SSF144091">
    <property type="entry name" value="Rhomboid-like"/>
    <property type="match status" value="1"/>
</dbReference>
<evidence type="ECO:0000256" key="1">
    <source>
        <dbReference type="ARBA" id="ARBA00004141"/>
    </source>
</evidence>
<dbReference type="HOGENOM" id="CLU_026938_1_0_1"/>
<evidence type="ECO:0000256" key="5">
    <source>
        <dbReference type="ARBA" id="ARBA00022989"/>
    </source>
</evidence>
<keyword evidence="7" id="KW-0175">Coiled coil</keyword>
<evidence type="ECO:0000256" key="3">
    <source>
        <dbReference type="ARBA" id="ARBA00022692"/>
    </source>
</evidence>
<organism evidence="10 11">
    <name type="scientific">[Torrubiella] hemipterigena</name>
    <dbReference type="NCBI Taxonomy" id="1531966"/>
    <lineage>
        <taxon>Eukaryota</taxon>
        <taxon>Fungi</taxon>
        <taxon>Dikarya</taxon>
        <taxon>Ascomycota</taxon>
        <taxon>Pezizomycotina</taxon>
        <taxon>Sordariomycetes</taxon>
        <taxon>Hypocreomycetidae</taxon>
        <taxon>Hypocreales</taxon>
        <taxon>Clavicipitaceae</taxon>
        <taxon>Clavicipitaceae incertae sedis</taxon>
        <taxon>'Torrubiella' clade</taxon>
    </lineage>
</organism>
<evidence type="ECO:0000313" key="10">
    <source>
        <dbReference type="EMBL" id="CEJ90561.1"/>
    </source>
</evidence>
<dbReference type="EMBL" id="CDHN01000003">
    <property type="protein sequence ID" value="CEJ90561.1"/>
    <property type="molecule type" value="Genomic_DNA"/>
</dbReference>
<dbReference type="InterPro" id="IPR022764">
    <property type="entry name" value="Peptidase_S54_rhomboid_dom"/>
</dbReference>
<keyword evidence="3 8" id="KW-0812">Transmembrane</keyword>
<keyword evidence="5 8" id="KW-1133">Transmembrane helix</keyword>